<evidence type="ECO:0008006" key="3">
    <source>
        <dbReference type="Google" id="ProtNLM"/>
    </source>
</evidence>
<proteinExistence type="predicted"/>
<gene>
    <name evidence="1" type="ORF">V8G54_036075</name>
</gene>
<sequence length="179" mass="20061">MHANLPGRTDGRRISPMNILTGRCEGKGRPKTPPHINTRLSSVLCHHSHTFRENFPEGHPSLNYSRLSTLNHGVLMEPSHSGVCSSRPCAPSTRSLLGAAPCLCLLHRRSLPALSVPRRHTIECTEGQKLVFATYMLAGEVEYLWRGMQRGTNTRGEAATWEDFRARFLKRYFPASAKQ</sequence>
<protein>
    <recommendedName>
        <fullName evidence="3">Retrotransposon gag domain-containing protein</fullName>
    </recommendedName>
</protein>
<evidence type="ECO:0000313" key="1">
    <source>
        <dbReference type="EMBL" id="WVY90561.1"/>
    </source>
</evidence>
<name>A0AAQ3MGL6_VIGMU</name>
<evidence type="ECO:0000313" key="2">
    <source>
        <dbReference type="Proteomes" id="UP001374535"/>
    </source>
</evidence>
<reference evidence="1 2" key="1">
    <citation type="journal article" date="2023" name="Life. Sci Alliance">
        <title>Evolutionary insights into 3D genome organization and epigenetic landscape of Vigna mungo.</title>
        <authorList>
            <person name="Junaid A."/>
            <person name="Singh B."/>
            <person name="Bhatia S."/>
        </authorList>
    </citation>
    <scope>NUCLEOTIDE SEQUENCE [LARGE SCALE GENOMIC DNA]</scope>
    <source>
        <strain evidence="1">Urdbean</strain>
    </source>
</reference>
<keyword evidence="2" id="KW-1185">Reference proteome</keyword>
<dbReference type="EMBL" id="CP144690">
    <property type="protein sequence ID" value="WVY90561.1"/>
    <property type="molecule type" value="Genomic_DNA"/>
</dbReference>
<accession>A0AAQ3MGL6</accession>
<organism evidence="1 2">
    <name type="scientific">Vigna mungo</name>
    <name type="common">Black gram</name>
    <name type="synonym">Phaseolus mungo</name>
    <dbReference type="NCBI Taxonomy" id="3915"/>
    <lineage>
        <taxon>Eukaryota</taxon>
        <taxon>Viridiplantae</taxon>
        <taxon>Streptophyta</taxon>
        <taxon>Embryophyta</taxon>
        <taxon>Tracheophyta</taxon>
        <taxon>Spermatophyta</taxon>
        <taxon>Magnoliopsida</taxon>
        <taxon>eudicotyledons</taxon>
        <taxon>Gunneridae</taxon>
        <taxon>Pentapetalae</taxon>
        <taxon>rosids</taxon>
        <taxon>fabids</taxon>
        <taxon>Fabales</taxon>
        <taxon>Fabaceae</taxon>
        <taxon>Papilionoideae</taxon>
        <taxon>50 kb inversion clade</taxon>
        <taxon>NPAAA clade</taxon>
        <taxon>indigoferoid/millettioid clade</taxon>
        <taxon>Phaseoleae</taxon>
        <taxon>Vigna</taxon>
    </lineage>
</organism>
<dbReference type="Proteomes" id="UP001374535">
    <property type="component" value="Chromosome 11"/>
</dbReference>
<dbReference type="AlphaFoldDB" id="A0AAQ3MGL6"/>